<feature type="compositionally biased region" description="Basic and acidic residues" evidence="8">
    <location>
        <begin position="454"/>
        <end position="469"/>
    </location>
</feature>
<proteinExistence type="predicted"/>
<dbReference type="PROSITE" id="PS50011">
    <property type="entry name" value="PROTEIN_KINASE_DOM"/>
    <property type="match status" value="1"/>
</dbReference>
<dbReference type="STRING" id="7998.ENSIPUP00000019612"/>
<reference evidence="10" key="1">
    <citation type="journal article" date="2016" name="Nat. Commun.">
        <title>The channel catfish genome sequence provides insights into the evolution of scale formation in teleosts.</title>
        <authorList>
            <person name="Liu Z."/>
            <person name="Liu S."/>
            <person name="Yao J."/>
            <person name="Bao L."/>
            <person name="Zhang J."/>
            <person name="Li Y."/>
            <person name="Jiang C."/>
            <person name="Sun L."/>
            <person name="Wang R."/>
            <person name="Zhang Y."/>
            <person name="Zhou T."/>
            <person name="Zeng Q."/>
            <person name="Fu Q."/>
            <person name="Gao S."/>
            <person name="Li N."/>
            <person name="Koren S."/>
            <person name="Jiang Y."/>
            <person name="Zimin A."/>
            <person name="Xu P."/>
            <person name="Phillippy A.M."/>
            <person name="Geng X."/>
            <person name="Song L."/>
            <person name="Sun F."/>
            <person name="Li C."/>
            <person name="Wang X."/>
            <person name="Chen A."/>
            <person name="Jin Y."/>
            <person name="Yuan Z."/>
            <person name="Yang Y."/>
            <person name="Tan S."/>
            <person name="Peatman E."/>
            <person name="Lu J."/>
            <person name="Qin Z."/>
            <person name="Dunham R."/>
            <person name="Li Z."/>
            <person name="Sonstegard T."/>
            <person name="Feng J."/>
            <person name="Danzmann R.G."/>
            <person name="Schroeder S."/>
            <person name="Scheffler B."/>
            <person name="Duke M.V."/>
            <person name="Ballard L."/>
            <person name="Kucuktas H."/>
            <person name="Kaltenboeck L."/>
            <person name="Liu H."/>
            <person name="Armbruster J."/>
            <person name="Xie Y."/>
            <person name="Kirby M.L."/>
            <person name="Tian Y."/>
            <person name="Flanagan M.E."/>
            <person name="Mu W."/>
            <person name="Waldbieser G.C."/>
        </authorList>
    </citation>
    <scope>NUCLEOTIDE SEQUENCE [LARGE SCALE GENOMIC DNA]</scope>
    <source>
        <strain evidence="10">SDA103</strain>
    </source>
</reference>
<keyword evidence="6 7" id="KW-0067">ATP-binding</keyword>
<dbReference type="AlphaFoldDB" id="A0A2D0T7T6"/>
<evidence type="ECO:0000259" key="9">
    <source>
        <dbReference type="PROSITE" id="PS50011"/>
    </source>
</evidence>
<dbReference type="OMA" id="QGFTMEK"/>
<dbReference type="GO" id="GO:0005524">
    <property type="term" value="F:ATP binding"/>
    <property type="evidence" value="ECO:0007669"/>
    <property type="project" value="UniProtKB-UniRule"/>
</dbReference>
<evidence type="ECO:0000256" key="2">
    <source>
        <dbReference type="ARBA" id="ARBA00022527"/>
    </source>
</evidence>
<keyword evidence="3" id="KW-0808">Transferase</keyword>
<dbReference type="InterPro" id="IPR000719">
    <property type="entry name" value="Prot_kinase_dom"/>
</dbReference>
<evidence type="ECO:0000256" key="7">
    <source>
        <dbReference type="PROSITE-ProRule" id="PRU10141"/>
    </source>
</evidence>
<evidence type="ECO:0000313" key="10">
    <source>
        <dbReference type="Proteomes" id="UP000221080"/>
    </source>
</evidence>
<evidence type="ECO:0000256" key="4">
    <source>
        <dbReference type="ARBA" id="ARBA00022741"/>
    </source>
</evidence>
<dbReference type="FunFam" id="3.30.200.20:FF:000287">
    <property type="entry name" value="Cell division cycle 7-related protein kinase"/>
    <property type="match status" value="1"/>
</dbReference>
<dbReference type="InterPro" id="IPR008271">
    <property type="entry name" value="Ser/Thr_kinase_AS"/>
</dbReference>
<dbReference type="Gene3D" id="3.30.200.20">
    <property type="entry name" value="Phosphorylase Kinase, domain 1"/>
    <property type="match status" value="1"/>
</dbReference>
<protein>
    <recommendedName>
        <fullName evidence="1">non-specific serine/threonine protein kinase</fullName>
        <ecNumber evidence="1">2.7.11.1</ecNumber>
    </recommendedName>
</protein>
<feature type="region of interest" description="Disordered" evidence="8">
    <location>
        <begin position="211"/>
        <end position="235"/>
    </location>
</feature>
<feature type="domain" description="Protein kinase" evidence="9">
    <location>
        <begin position="44"/>
        <end position="517"/>
    </location>
</feature>
<dbReference type="PANTHER" id="PTHR44167:SF23">
    <property type="entry name" value="CDC7 KINASE, ISOFORM A-RELATED"/>
    <property type="match status" value="1"/>
</dbReference>
<dbReference type="EC" id="2.7.11.1" evidence="1"/>
<evidence type="ECO:0000256" key="3">
    <source>
        <dbReference type="ARBA" id="ARBA00022679"/>
    </source>
</evidence>
<dbReference type="CTD" id="8317"/>
<dbReference type="InterPro" id="IPR011009">
    <property type="entry name" value="Kinase-like_dom_sf"/>
</dbReference>
<keyword evidence="10" id="KW-1185">Reference proteome</keyword>
<keyword evidence="2" id="KW-0723">Serine/threonine-protein kinase</keyword>
<gene>
    <name evidence="11" type="primary">cdc7</name>
</gene>
<evidence type="ECO:0000256" key="6">
    <source>
        <dbReference type="ARBA" id="ARBA00022840"/>
    </source>
</evidence>
<evidence type="ECO:0000256" key="1">
    <source>
        <dbReference type="ARBA" id="ARBA00012513"/>
    </source>
</evidence>
<sequence length="522" mass="58521">METPQSVEDVKLSEKEANKRKISRDVEMDIEYLYEVVPQLSRVFQITDKIGEGTFSSVYLGEAQTSDGTREKFALKHLIPTSHPVRIAAELQCLTVAGGKENVMGVTYCFRKDHHVVIVMPYVEHQAFVDIVETLSFEEVRQYIYHLLRALKHIHEFGIIHRDIKPTNFLYNRREKKYALVDFGLAQGTPDTQIELLKVVKAQKESHGKQALIPLPPHTSTKALPAKRPCPNPRTKHSKELMELCKTPRSVFCERNLNSINPAKTPTEKTQGHVIKPTKTDDVIARKFVSTKRRPVPARAPGTNQKTKPVTLNLSLTCNCYMTDRVCNICLSRKQQVAPRAGTPGFRAPEVLTKCPDQGTAIDVWSAGVILLSLLSGRYPFFKANDDLMALTQIMTILGSRETIQAAKKFGKAVVCSRELPRLNLRILCETLRGVRHCGDDSLPAEFRASRHPADVKKAQPVGRAEKRSSVGNNGAESHAVGWDRVPDDIYDLLDKLLDVNPATRITAATALQHPVFKDLRD</sequence>
<name>A0A2D0T7T6_ICTPU</name>
<dbReference type="GO" id="GO:0051301">
    <property type="term" value="P:cell division"/>
    <property type="evidence" value="ECO:0007669"/>
    <property type="project" value="UniProtKB-KW"/>
</dbReference>
<dbReference type="InterPro" id="IPR017441">
    <property type="entry name" value="Protein_kinase_ATP_BS"/>
</dbReference>
<dbReference type="CDD" id="cd14019">
    <property type="entry name" value="STKc_Cdc7"/>
    <property type="match status" value="1"/>
</dbReference>
<dbReference type="Pfam" id="PF00069">
    <property type="entry name" value="Pkinase"/>
    <property type="match status" value="2"/>
</dbReference>
<dbReference type="RefSeq" id="XP_017350953.1">
    <property type="nucleotide sequence ID" value="XM_017495464.3"/>
</dbReference>
<dbReference type="Gene3D" id="1.10.510.10">
    <property type="entry name" value="Transferase(Phosphotransferase) domain 1"/>
    <property type="match status" value="2"/>
</dbReference>
<evidence type="ECO:0000256" key="5">
    <source>
        <dbReference type="ARBA" id="ARBA00022777"/>
    </source>
</evidence>
<dbReference type="PANTHER" id="PTHR44167">
    <property type="entry name" value="OVARIAN-SPECIFIC SERINE/THREONINE-PROTEIN KINASE LOK-RELATED"/>
    <property type="match status" value="1"/>
</dbReference>
<feature type="binding site" evidence="7">
    <location>
        <position position="76"/>
    </location>
    <ligand>
        <name>ATP</name>
        <dbReference type="ChEBI" id="CHEBI:30616"/>
    </ligand>
</feature>
<keyword evidence="4 7" id="KW-0547">Nucleotide-binding</keyword>
<dbReference type="GO" id="GO:0004674">
    <property type="term" value="F:protein serine/threonine kinase activity"/>
    <property type="evidence" value="ECO:0007669"/>
    <property type="project" value="UniProtKB-KW"/>
</dbReference>
<dbReference type="OrthoDB" id="10020333at2759"/>
<accession>A0A2D0T7T6</accession>
<dbReference type="GeneID" id="108280472"/>
<evidence type="ECO:0000256" key="8">
    <source>
        <dbReference type="SAM" id="MobiDB-lite"/>
    </source>
</evidence>
<dbReference type="KEGG" id="ipu:108280472"/>
<evidence type="ECO:0000313" key="11">
    <source>
        <dbReference type="RefSeq" id="XP_017350953.1"/>
    </source>
</evidence>
<dbReference type="SMART" id="SM00220">
    <property type="entry name" value="S_TKc"/>
    <property type="match status" value="1"/>
</dbReference>
<reference evidence="11" key="2">
    <citation type="submission" date="2025-08" db="UniProtKB">
        <authorList>
            <consortium name="RefSeq"/>
        </authorList>
    </citation>
    <scope>IDENTIFICATION</scope>
    <source>
        <tissue evidence="11">Blood</tissue>
    </source>
</reference>
<keyword evidence="11" id="KW-0131">Cell cycle</keyword>
<dbReference type="GO" id="GO:0044773">
    <property type="term" value="P:mitotic DNA damage checkpoint signaling"/>
    <property type="evidence" value="ECO:0007669"/>
    <property type="project" value="TreeGrafter"/>
</dbReference>
<dbReference type="SUPFAM" id="SSF56112">
    <property type="entry name" value="Protein kinase-like (PK-like)"/>
    <property type="match status" value="1"/>
</dbReference>
<feature type="region of interest" description="Disordered" evidence="8">
    <location>
        <begin position="454"/>
        <end position="480"/>
    </location>
</feature>
<dbReference type="PROSITE" id="PS00107">
    <property type="entry name" value="PROTEIN_KINASE_ATP"/>
    <property type="match status" value="1"/>
</dbReference>
<keyword evidence="11" id="KW-0132">Cell division</keyword>
<dbReference type="GO" id="GO:0005634">
    <property type="term" value="C:nucleus"/>
    <property type="evidence" value="ECO:0007669"/>
    <property type="project" value="TreeGrafter"/>
</dbReference>
<organism evidence="10 11">
    <name type="scientific">Ictalurus punctatus</name>
    <name type="common">Channel catfish</name>
    <name type="synonym">Silurus punctatus</name>
    <dbReference type="NCBI Taxonomy" id="7998"/>
    <lineage>
        <taxon>Eukaryota</taxon>
        <taxon>Metazoa</taxon>
        <taxon>Chordata</taxon>
        <taxon>Craniata</taxon>
        <taxon>Vertebrata</taxon>
        <taxon>Euteleostomi</taxon>
        <taxon>Actinopterygii</taxon>
        <taxon>Neopterygii</taxon>
        <taxon>Teleostei</taxon>
        <taxon>Ostariophysi</taxon>
        <taxon>Siluriformes</taxon>
        <taxon>Ictaluridae</taxon>
        <taxon>Ictalurus</taxon>
    </lineage>
</organism>
<dbReference type="PROSITE" id="PS00108">
    <property type="entry name" value="PROTEIN_KINASE_ST"/>
    <property type="match status" value="1"/>
</dbReference>
<dbReference type="Proteomes" id="UP000221080">
    <property type="component" value="Chromosome 20"/>
</dbReference>
<keyword evidence="5 11" id="KW-0418">Kinase</keyword>